<name>A0ABZ1CDR5_9BACT</name>
<gene>
    <name evidence="1" type="ORF">K1X11_009110</name>
</gene>
<evidence type="ECO:0000313" key="1">
    <source>
        <dbReference type="EMBL" id="WRQ89566.1"/>
    </source>
</evidence>
<dbReference type="RefSeq" id="WP_221029748.1">
    <property type="nucleotide sequence ID" value="NZ_CP139781.1"/>
</dbReference>
<organism evidence="1 2">
    <name type="scientific">Actomonas aquatica</name>
    <dbReference type="NCBI Taxonomy" id="2866162"/>
    <lineage>
        <taxon>Bacteria</taxon>
        <taxon>Pseudomonadati</taxon>
        <taxon>Verrucomicrobiota</taxon>
        <taxon>Opitutia</taxon>
        <taxon>Opitutales</taxon>
        <taxon>Opitutaceae</taxon>
        <taxon>Actomonas</taxon>
    </lineage>
</organism>
<dbReference type="EMBL" id="CP139781">
    <property type="protein sequence ID" value="WRQ89566.1"/>
    <property type="molecule type" value="Genomic_DNA"/>
</dbReference>
<keyword evidence="2" id="KW-1185">Reference proteome</keyword>
<reference evidence="1 2" key="1">
    <citation type="submission" date="2023-12" db="EMBL/GenBank/DDBJ databases">
        <title>Description of an unclassified Opitutus bacterium of Verrucomicrobiota.</title>
        <authorList>
            <person name="Zhang D.-F."/>
        </authorList>
    </citation>
    <scope>NUCLEOTIDE SEQUENCE [LARGE SCALE GENOMIC DNA]</scope>
    <source>
        <strain evidence="1 2">WL0086</strain>
    </source>
</reference>
<dbReference type="Proteomes" id="UP000738431">
    <property type="component" value="Chromosome"/>
</dbReference>
<evidence type="ECO:0008006" key="3">
    <source>
        <dbReference type="Google" id="ProtNLM"/>
    </source>
</evidence>
<proteinExistence type="predicted"/>
<sequence length="775" mass="87069">MTFPTHITYPDPADKTEIQAASLLARLGKAQLQPSAQSTDTTGTFKVALAARNWVEVPDAAAHAGWIWLRLTADGSGELIASQGSYLFTGVHLLEQGLGPDQSGKLADGLLLPATFDIHRPLHDACLTQYWRSARGFDDEAYVRALAEAGFTHCEVNALQAHFPYEESIQAEFYPQFYNYCAGFNHFIDTELTRGLWPAHYLEANLNRLKHIAALAKRYGLKPGVLMFEPRSLPEKFFTKYPTLRGARIDHPFRSRLPRYCLAQDHPVTKRHYAECMENLMTEVPELDYLSIWSNDSGAGFEHTGSLYVGRNGGPYMIREWRDHAAIAEVAGKSVVDYMANLQQAAAKTNPDFKVSLRLEPFKGEHEHIVNGLGGNLTWEGPSMLVKGYELPYPHPKYPENFGVAGTIFHSWMDETEAPALAKSKAAGTNPILSYAATGLYNHEPLIGLPFPRMLHAKLKALADTGVDRASCMGGLAHNSATPYWPHPTVIRAAQFTPDRPVDEVLREYATSLVGAEHAAELDQAWQDIEEALVWQPLVGLYCAFGFCWQRTWDRPFVPDIEAVPAEDRRYYEKHGCFQHNNPSINDLGRDVLFDLITREQGQKMSSDMDTALLPRLRKTIATLDAKLESLHAAGQSDCNGACKVFRDLRDRARGYLHWVIALRNVCSWCAEVYGYLESDDDAERNACVQRLQQSIDLDLENTEGLLDLIENSSTEIMVVSAVGNHTYLYGEDLPDLLRRRLELTRKYRDHAPRIDRNILWRPVAGTAWPKGWAD</sequence>
<protein>
    <recommendedName>
        <fullName evidence="3">Glycoside hydrolase family 42 N-terminal domain-containing protein</fullName>
    </recommendedName>
</protein>
<accession>A0ABZ1CDR5</accession>
<evidence type="ECO:0000313" key="2">
    <source>
        <dbReference type="Proteomes" id="UP000738431"/>
    </source>
</evidence>